<dbReference type="EMBL" id="FOSK01000007">
    <property type="protein sequence ID" value="SFK65640.1"/>
    <property type="molecule type" value="Genomic_DNA"/>
</dbReference>
<feature type="compositionally biased region" description="Basic and acidic residues" evidence="1">
    <location>
        <begin position="12"/>
        <end position="87"/>
    </location>
</feature>
<dbReference type="Gene3D" id="3.30.750.140">
    <property type="match status" value="1"/>
</dbReference>
<proteinExistence type="predicted"/>
<reference evidence="3 4" key="1">
    <citation type="submission" date="2016-10" db="EMBL/GenBank/DDBJ databases">
        <authorList>
            <person name="Varghese N."/>
            <person name="Submissions S."/>
        </authorList>
    </citation>
    <scope>NUCLEOTIDE SEQUENCE [LARGE SCALE GENOMIC DNA]</scope>
    <source>
        <strain evidence="3 4">DSM 16392</strain>
    </source>
</reference>
<dbReference type="RefSeq" id="WP_093520627.1">
    <property type="nucleotide sequence ID" value="NZ_FOSK01000007.1"/>
</dbReference>
<sequence>MNATLPNVDRSAPVKDTVDTRKDTARSEKDDRANRFDKVIDKVRDDKRIPDRKEASNKKEEAKSASTETKSDKGESEASETIKDLLKKAGAGSSDATGADNTAAKGEAAASQKTTSGAELLSDELLAKQLVVNAVMTAEQKAGLQMSSVTGLANMTGSTATSRDGTMAQVLNALSSKELKALNGEADVKSGTVKTSGATQGQGTSELGNPKTPNAGLKLEGSGAINLPQTEGNATGAKQLSADFLLKQGKSQPDASASQAAGKPAVGGEVKVVSLETHLPPAELGRPAQQVASALSKQLSQAASAANTAQELAAQAADAKAAKPVKSLEIQLRPDNLGAVRANIQMRGGELEISLVTNTREAADMLKGDRQALARVLQDAGYRTETQNITVNFKEEVSDQMRQPGQNQERFGRGENSERDGNGSDTQQSWEDQPHADHAGVGQNEADAHDIRSGIYL</sequence>
<feature type="compositionally biased region" description="Polar residues" evidence="1">
    <location>
        <begin position="192"/>
        <end position="207"/>
    </location>
</feature>
<accession>A0A1I4BBB5</accession>
<gene>
    <name evidence="3" type="ORF">SAMN04488518_107243</name>
</gene>
<dbReference type="Pfam" id="PF02120">
    <property type="entry name" value="Flg_hook"/>
    <property type="match status" value="1"/>
</dbReference>
<feature type="compositionally biased region" description="Basic and acidic residues" evidence="1">
    <location>
        <begin position="446"/>
        <end position="457"/>
    </location>
</feature>
<dbReference type="Proteomes" id="UP000199598">
    <property type="component" value="Unassembled WGS sequence"/>
</dbReference>
<dbReference type="InterPro" id="IPR021136">
    <property type="entry name" value="Flagellar_hook_control-like_C"/>
</dbReference>
<evidence type="ECO:0000313" key="4">
    <source>
        <dbReference type="Proteomes" id="UP000199598"/>
    </source>
</evidence>
<name>A0A1I4BBB5_9HYPH</name>
<evidence type="ECO:0000256" key="1">
    <source>
        <dbReference type="SAM" id="MobiDB-lite"/>
    </source>
</evidence>
<feature type="compositionally biased region" description="Polar residues" evidence="1">
    <location>
        <begin position="400"/>
        <end position="409"/>
    </location>
</feature>
<protein>
    <submittedName>
        <fullName evidence="3">Chemotaxis protein MotD</fullName>
    </submittedName>
</protein>
<comment type="caution">
    <text evidence="3">The sequence shown here is derived from an EMBL/GenBank/DDBJ whole genome shotgun (WGS) entry which is preliminary data.</text>
</comment>
<dbReference type="InterPro" id="IPR038610">
    <property type="entry name" value="FliK-like_C_sf"/>
</dbReference>
<feature type="region of interest" description="Disordered" evidence="1">
    <location>
        <begin position="1"/>
        <end position="116"/>
    </location>
</feature>
<evidence type="ECO:0000259" key="2">
    <source>
        <dbReference type="Pfam" id="PF02120"/>
    </source>
</evidence>
<keyword evidence="4" id="KW-1185">Reference proteome</keyword>
<feature type="region of interest" description="Disordered" evidence="1">
    <location>
        <begin position="188"/>
        <end position="232"/>
    </location>
</feature>
<organism evidence="3 4">
    <name type="scientific">Pseudovibrio ascidiaceicola</name>
    <dbReference type="NCBI Taxonomy" id="285279"/>
    <lineage>
        <taxon>Bacteria</taxon>
        <taxon>Pseudomonadati</taxon>
        <taxon>Pseudomonadota</taxon>
        <taxon>Alphaproteobacteria</taxon>
        <taxon>Hyphomicrobiales</taxon>
        <taxon>Stappiaceae</taxon>
        <taxon>Pseudovibrio</taxon>
    </lineage>
</organism>
<dbReference type="CDD" id="cd17470">
    <property type="entry name" value="T3SS_Flik_C"/>
    <property type="match status" value="1"/>
</dbReference>
<evidence type="ECO:0000313" key="3">
    <source>
        <dbReference type="EMBL" id="SFK65640.1"/>
    </source>
</evidence>
<feature type="region of interest" description="Disordered" evidence="1">
    <location>
        <begin position="394"/>
        <end position="457"/>
    </location>
</feature>
<feature type="compositionally biased region" description="Low complexity" evidence="1">
    <location>
        <begin position="89"/>
        <end position="100"/>
    </location>
</feature>
<feature type="compositionally biased region" description="Basic and acidic residues" evidence="1">
    <location>
        <begin position="410"/>
        <end position="422"/>
    </location>
</feature>
<feature type="domain" description="Flagellar hook-length control protein-like C-terminal" evidence="2">
    <location>
        <begin position="317"/>
        <end position="389"/>
    </location>
</feature>